<evidence type="ECO:0000256" key="1">
    <source>
        <dbReference type="SAM" id="MobiDB-lite"/>
    </source>
</evidence>
<feature type="region of interest" description="Disordered" evidence="1">
    <location>
        <begin position="50"/>
        <end position="102"/>
    </location>
</feature>
<evidence type="ECO:0000313" key="3">
    <source>
        <dbReference type="Proteomes" id="UP000314294"/>
    </source>
</evidence>
<gene>
    <name evidence="2" type="ORF">EYF80_051266</name>
</gene>
<proteinExistence type="predicted"/>
<name>A0A4Z2FCR8_9TELE</name>
<evidence type="ECO:0000313" key="2">
    <source>
        <dbReference type="EMBL" id="TNN38573.1"/>
    </source>
</evidence>
<keyword evidence="3" id="KW-1185">Reference proteome</keyword>
<dbReference type="AlphaFoldDB" id="A0A4Z2FCR8"/>
<dbReference type="Proteomes" id="UP000314294">
    <property type="component" value="Unassembled WGS sequence"/>
</dbReference>
<feature type="compositionally biased region" description="Basic and acidic residues" evidence="1">
    <location>
        <begin position="91"/>
        <end position="102"/>
    </location>
</feature>
<dbReference type="EMBL" id="SRLO01001360">
    <property type="protein sequence ID" value="TNN38573.1"/>
    <property type="molecule type" value="Genomic_DNA"/>
</dbReference>
<organism evidence="2 3">
    <name type="scientific">Liparis tanakae</name>
    <name type="common">Tanaka's snailfish</name>
    <dbReference type="NCBI Taxonomy" id="230148"/>
    <lineage>
        <taxon>Eukaryota</taxon>
        <taxon>Metazoa</taxon>
        <taxon>Chordata</taxon>
        <taxon>Craniata</taxon>
        <taxon>Vertebrata</taxon>
        <taxon>Euteleostomi</taxon>
        <taxon>Actinopterygii</taxon>
        <taxon>Neopterygii</taxon>
        <taxon>Teleostei</taxon>
        <taxon>Neoteleostei</taxon>
        <taxon>Acanthomorphata</taxon>
        <taxon>Eupercaria</taxon>
        <taxon>Perciformes</taxon>
        <taxon>Cottioidei</taxon>
        <taxon>Cottales</taxon>
        <taxon>Liparidae</taxon>
        <taxon>Liparis</taxon>
    </lineage>
</organism>
<sequence>MLSNTLNGFRVISCTAQQKVKAGVRGTLCMITLRSKKLQDPMLQLIVHKQAARWRPSPDSRAPGGDRVQTPEPREEIESRLQSPGRRHRPDRGSWRETGKHENSWQPLLSDMHVLTRFSPLRFSDKSKPQFLPSVILGTMGAPPYGSEKLRIICRMCSL</sequence>
<protein>
    <submittedName>
        <fullName evidence="2">Uncharacterized protein</fullName>
    </submittedName>
</protein>
<accession>A0A4Z2FCR8</accession>
<comment type="caution">
    <text evidence="2">The sequence shown here is derived from an EMBL/GenBank/DDBJ whole genome shotgun (WGS) entry which is preliminary data.</text>
</comment>
<reference evidence="2 3" key="1">
    <citation type="submission" date="2019-03" db="EMBL/GenBank/DDBJ databases">
        <title>First draft genome of Liparis tanakae, snailfish: a comprehensive survey of snailfish specific genes.</title>
        <authorList>
            <person name="Kim W."/>
            <person name="Song I."/>
            <person name="Jeong J.-H."/>
            <person name="Kim D."/>
            <person name="Kim S."/>
            <person name="Ryu S."/>
            <person name="Song J.Y."/>
            <person name="Lee S.K."/>
        </authorList>
    </citation>
    <scope>NUCLEOTIDE SEQUENCE [LARGE SCALE GENOMIC DNA]</scope>
    <source>
        <tissue evidence="2">Muscle</tissue>
    </source>
</reference>